<comment type="caution">
    <text evidence="1">The sequence shown here is derived from an EMBL/GenBank/DDBJ whole genome shotgun (WGS) entry which is preliminary data.</text>
</comment>
<dbReference type="OrthoDB" id="7486091at2759"/>
<gene>
    <name evidence="1" type="ORF">DCHRY22_LOCUS10252</name>
</gene>
<organism evidence="1 2">
    <name type="scientific">Danaus chrysippus</name>
    <name type="common">African queen</name>
    <dbReference type="NCBI Taxonomy" id="151541"/>
    <lineage>
        <taxon>Eukaryota</taxon>
        <taxon>Metazoa</taxon>
        <taxon>Ecdysozoa</taxon>
        <taxon>Arthropoda</taxon>
        <taxon>Hexapoda</taxon>
        <taxon>Insecta</taxon>
        <taxon>Pterygota</taxon>
        <taxon>Neoptera</taxon>
        <taxon>Endopterygota</taxon>
        <taxon>Lepidoptera</taxon>
        <taxon>Glossata</taxon>
        <taxon>Ditrysia</taxon>
        <taxon>Papilionoidea</taxon>
        <taxon>Nymphalidae</taxon>
        <taxon>Danainae</taxon>
        <taxon>Danaini</taxon>
        <taxon>Danaina</taxon>
        <taxon>Danaus</taxon>
        <taxon>Anosia</taxon>
    </lineage>
</organism>
<name>A0A8J2QXN2_9NEOP</name>
<protein>
    <submittedName>
        <fullName evidence="1">(African queen) hypothetical protein</fullName>
    </submittedName>
</protein>
<accession>A0A8J2QXN2</accession>
<dbReference type="Proteomes" id="UP000789524">
    <property type="component" value="Unassembled WGS sequence"/>
</dbReference>
<dbReference type="EMBL" id="CAKASE010000069">
    <property type="protein sequence ID" value="CAG9572931.1"/>
    <property type="molecule type" value="Genomic_DNA"/>
</dbReference>
<reference evidence="1" key="1">
    <citation type="submission" date="2021-09" db="EMBL/GenBank/DDBJ databases">
        <authorList>
            <person name="Martin H S."/>
        </authorList>
    </citation>
    <scope>NUCLEOTIDE SEQUENCE</scope>
</reference>
<dbReference type="AlphaFoldDB" id="A0A8J2QXN2"/>
<sequence>MEIPEVKSLRKTDLKANVGNKTTSIVKDKPRRKKRIEKKYVPPKPQLRDGAVAVRTTFYCPFFGVVRMTTHVSNYEAIKEFV</sequence>
<evidence type="ECO:0000313" key="2">
    <source>
        <dbReference type="Proteomes" id="UP000789524"/>
    </source>
</evidence>
<proteinExistence type="predicted"/>
<keyword evidence="2" id="KW-1185">Reference proteome</keyword>
<evidence type="ECO:0000313" key="1">
    <source>
        <dbReference type="EMBL" id="CAG9572931.1"/>
    </source>
</evidence>